<keyword evidence="5" id="KW-0862">Zinc</keyword>
<feature type="domain" description="C2H2-type" evidence="11">
    <location>
        <begin position="436"/>
        <end position="463"/>
    </location>
</feature>
<dbReference type="GO" id="GO:0005634">
    <property type="term" value="C:nucleus"/>
    <property type="evidence" value="ECO:0007669"/>
    <property type="project" value="UniProtKB-SubCell"/>
</dbReference>
<feature type="compositionally biased region" description="Polar residues" evidence="10">
    <location>
        <begin position="316"/>
        <end position="340"/>
    </location>
</feature>
<evidence type="ECO:0000256" key="3">
    <source>
        <dbReference type="ARBA" id="ARBA00022737"/>
    </source>
</evidence>
<evidence type="ECO:0000256" key="2">
    <source>
        <dbReference type="ARBA" id="ARBA00022723"/>
    </source>
</evidence>
<organism evidence="12 13">
    <name type="scientific">Parastrongyloides trichosuri</name>
    <name type="common">Possum-specific nematode worm</name>
    <dbReference type="NCBI Taxonomy" id="131310"/>
    <lineage>
        <taxon>Eukaryota</taxon>
        <taxon>Metazoa</taxon>
        <taxon>Ecdysozoa</taxon>
        <taxon>Nematoda</taxon>
        <taxon>Chromadorea</taxon>
        <taxon>Rhabditida</taxon>
        <taxon>Tylenchina</taxon>
        <taxon>Panagrolaimomorpha</taxon>
        <taxon>Strongyloidoidea</taxon>
        <taxon>Strongyloididae</taxon>
        <taxon>Parastrongyloides</taxon>
    </lineage>
</organism>
<dbReference type="Gene3D" id="3.30.160.60">
    <property type="entry name" value="Classic Zinc Finger"/>
    <property type="match status" value="3"/>
</dbReference>
<dbReference type="SUPFAM" id="SSF57667">
    <property type="entry name" value="beta-beta-alpha zinc fingers"/>
    <property type="match status" value="2"/>
</dbReference>
<keyword evidence="2" id="KW-0479">Metal-binding</keyword>
<evidence type="ECO:0000256" key="10">
    <source>
        <dbReference type="SAM" id="MobiDB-lite"/>
    </source>
</evidence>
<dbReference type="PANTHER" id="PTHR16515">
    <property type="entry name" value="PR DOMAIN ZINC FINGER PROTEIN"/>
    <property type="match status" value="1"/>
</dbReference>
<evidence type="ECO:0000256" key="1">
    <source>
        <dbReference type="ARBA" id="ARBA00004123"/>
    </source>
</evidence>
<feature type="region of interest" description="Disordered" evidence="10">
    <location>
        <begin position="309"/>
        <end position="363"/>
    </location>
</feature>
<dbReference type="InterPro" id="IPR036236">
    <property type="entry name" value="Znf_C2H2_sf"/>
</dbReference>
<evidence type="ECO:0000256" key="7">
    <source>
        <dbReference type="ARBA" id="ARBA00023163"/>
    </source>
</evidence>
<dbReference type="PROSITE" id="PS50157">
    <property type="entry name" value="ZINC_FINGER_C2H2_2"/>
    <property type="match status" value="4"/>
</dbReference>
<feature type="compositionally biased region" description="Low complexity" evidence="10">
    <location>
        <begin position="350"/>
        <end position="363"/>
    </location>
</feature>
<keyword evidence="4 9" id="KW-0863">Zinc-finger</keyword>
<keyword evidence="8" id="KW-0539">Nucleus</keyword>
<feature type="compositionally biased region" description="Basic and acidic residues" evidence="10">
    <location>
        <begin position="153"/>
        <end position="169"/>
    </location>
</feature>
<dbReference type="PANTHER" id="PTHR16515:SF66">
    <property type="entry name" value="C2H2-TYPE DOMAIN-CONTAINING PROTEIN"/>
    <property type="match status" value="1"/>
</dbReference>
<sequence length="584" mass="64891">MSLTNTSDTITTSSATIASINSAFQNISNIEGSNSEGNTQNIKIGSNKSAFTTIFNPYIDNASQNHIVESMEVDIDNMDRKRKHKEFNKPGNIELTKILPPRICEQGPSDPSINQHKNRSKIAASNNIKKEHRIRNCYSPQSYHLDRPIPMTKNEDSHRRRNKNSDKINNELLLTNRSSSTPPPTIKESATIDAALLAKEALNIENSSNFALSSKSALNLNTLDKNLSQINFNNNNIPSTNNWLEAQLEVLNRAFSVNSLPPTITQSFNIIPQQESFISTSQFLNPPMGNYSSQLLALSLLQNNSLSTSKSHSENDLSNTKKINSHPISQKNDISSNKQGNDIVKIFPDSTSNTTTTPITTSSTIITNPSITRLTPTKTSLIPPIGAIPISCVNEAYVCPVCGQAFALADRLAKHIASRHKDPNIDPITVEANKIHKCEQCGKKFGRSDMLTRHLRLHTGVKPYSCNVCGQVFSRSDHLSTHQRTHTGEKPYQCPQCNYAASRRDMITRHLRIHTKNEETMTTEMMSKISISQQSTDKEQLNIKTTLDVPTISLSSPMDTTDTNSNTEENFKNKAKIIFKSNEG</sequence>
<dbReference type="FunFam" id="3.30.160.60:FF:000395">
    <property type="entry name" value="zinc finger protein 513"/>
    <property type="match status" value="1"/>
</dbReference>
<name>A0A0N5A2K2_PARTI</name>
<evidence type="ECO:0000256" key="6">
    <source>
        <dbReference type="ARBA" id="ARBA00023015"/>
    </source>
</evidence>
<dbReference type="SMART" id="SM00355">
    <property type="entry name" value="ZnF_C2H2"/>
    <property type="match status" value="4"/>
</dbReference>
<dbReference type="GO" id="GO:0008270">
    <property type="term" value="F:zinc ion binding"/>
    <property type="evidence" value="ECO:0007669"/>
    <property type="project" value="UniProtKB-KW"/>
</dbReference>
<dbReference type="AlphaFoldDB" id="A0A0N5A2K2"/>
<reference evidence="13" key="1">
    <citation type="submission" date="2017-02" db="UniProtKB">
        <authorList>
            <consortium name="WormBaseParasite"/>
        </authorList>
    </citation>
    <scope>IDENTIFICATION</scope>
</reference>
<dbReference type="STRING" id="131310.A0A0N5A2K2"/>
<dbReference type="WBParaSite" id="PTRK_0001586500.1">
    <property type="protein sequence ID" value="PTRK_0001586500.1"/>
    <property type="gene ID" value="PTRK_0001586500"/>
</dbReference>
<feature type="domain" description="C2H2-type" evidence="11">
    <location>
        <begin position="492"/>
        <end position="519"/>
    </location>
</feature>
<comment type="subcellular location">
    <subcellularLocation>
        <location evidence="1">Nucleus</location>
    </subcellularLocation>
</comment>
<keyword evidence="7" id="KW-0804">Transcription</keyword>
<dbReference type="InterPro" id="IPR013087">
    <property type="entry name" value="Znf_C2H2_type"/>
</dbReference>
<dbReference type="Proteomes" id="UP000038045">
    <property type="component" value="Unplaced"/>
</dbReference>
<evidence type="ECO:0000256" key="8">
    <source>
        <dbReference type="ARBA" id="ARBA00023242"/>
    </source>
</evidence>
<evidence type="ECO:0000313" key="12">
    <source>
        <dbReference type="Proteomes" id="UP000038045"/>
    </source>
</evidence>
<evidence type="ECO:0000256" key="4">
    <source>
        <dbReference type="ARBA" id="ARBA00022771"/>
    </source>
</evidence>
<dbReference type="InterPro" id="IPR050331">
    <property type="entry name" value="Zinc_finger"/>
</dbReference>
<keyword evidence="12" id="KW-1185">Reference proteome</keyword>
<dbReference type="Pfam" id="PF00096">
    <property type="entry name" value="zf-C2H2"/>
    <property type="match status" value="4"/>
</dbReference>
<dbReference type="FunFam" id="3.30.160.60:FF:001498">
    <property type="entry name" value="Zinc finger protein 404"/>
    <property type="match status" value="1"/>
</dbReference>
<evidence type="ECO:0000256" key="9">
    <source>
        <dbReference type="PROSITE-ProRule" id="PRU00042"/>
    </source>
</evidence>
<proteinExistence type="predicted"/>
<accession>A0A0N5A2K2</accession>
<dbReference type="FunFam" id="3.30.160.60:FF:000052">
    <property type="entry name" value="zinc finger protein 546 isoform X1"/>
    <property type="match status" value="1"/>
</dbReference>
<feature type="domain" description="C2H2-type" evidence="11">
    <location>
        <begin position="464"/>
        <end position="491"/>
    </location>
</feature>
<dbReference type="GO" id="GO:0010468">
    <property type="term" value="P:regulation of gene expression"/>
    <property type="evidence" value="ECO:0007669"/>
    <property type="project" value="TreeGrafter"/>
</dbReference>
<dbReference type="PROSITE" id="PS00028">
    <property type="entry name" value="ZINC_FINGER_C2H2_1"/>
    <property type="match status" value="3"/>
</dbReference>
<keyword evidence="6" id="KW-0805">Transcription regulation</keyword>
<feature type="domain" description="C2H2-type" evidence="11">
    <location>
        <begin position="397"/>
        <end position="425"/>
    </location>
</feature>
<evidence type="ECO:0000256" key="5">
    <source>
        <dbReference type="ARBA" id="ARBA00022833"/>
    </source>
</evidence>
<evidence type="ECO:0000259" key="11">
    <source>
        <dbReference type="PROSITE" id="PS50157"/>
    </source>
</evidence>
<keyword evidence="3" id="KW-0677">Repeat</keyword>
<protein>
    <submittedName>
        <fullName evidence="13">Zinc finger protein</fullName>
    </submittedName>
</protein>
<feature type="region of interest" description="Disordered" evidence="10">
    <location>
        <begin position="141"/>
        <end position="186"/>
    </location>
</feature>
<evidence type="ECO:0000313" key="13">
    <source>
        <dbReference type="WBParaSite" id="PTRK_0001586500.1"/>
    </source>
</evidence>